<organism evidence="2 3">
    <name type="scientific">Cricetulus griseus</name>
    <name type="common">Chinese hamster</name>
    <name type="synonym">Cricetulus barabensis griseus</name>
    <dbReference type="NCBI Taxonomy" id="10029"/>
    <lineage>
        <taxon>Eukaryota</taxon>
        <taxon>Metazoa</taxon>
        <taxon>Chordata</taxon>
        <taxon>Craniata</taxon>
        <taxon>Vertebrata</taxon>
        <taxon>Euteleostomi</taxon>
        <taxon>Mammalia</taxon>
        <taxon>Eutheria</taxon>
        <taxon>Euarchontoglires</taxon>
        <taxon>Glires</taxon>
        <taxon>Rodentia</taxon>
        <taxon>Myomorpha</taxon>
        <taxon>Muroidea</taxon>
        <taxon>Cricetidae</taxon>
        <taxon>Cricetinae</taxon>
        <taxon>Cricetulus</taxon>
    </lineage>
</organism>
<dbReference type="AlphaFoldDB" id="G3INT9"/>
<reference evidence="3" key="1">
    <citation type="journal article" date="2011" name="Nat. Biotechnol.">
        <title>The genomic sequence of the Chinese hamster ovary (CHO)-K1 cell line.</title>
        <authorList>
            <person name="Xu X."/>
            <person name="Nagarajan H."/>
            <person name="Lewis N.E."/>
            <person name="Pan S."/>
            <person name="Cai Z."/>
            <person name="Liu X."/>
            <person name="Chen W."/>
            <person name="Xie M."/>
            <person name="Wang W."/>
            <person name="Hammond S."/>
            <person name="Andersen M.R."/>
            <person name="Neff N."/>
            <person name="Passarelli B."/>
            <person name="Koh W."/>
            <person name="Fan H.C."/>
            <person name="Wang J."/>
            <person name="Gui Y."/>
            <person name="Lee K.H."/>
            <person name="Betenbaugh M.J."/>
            <person name="Quake S.R."/>
            <person name="Famili I."/>
            <person name="Palsson B.O."/>
            <person name="Wang J."/>
        </authorList>
    </citation>
    <scope>NUCLEOTIDE SEQUENCE [LARGE SCALE GENOMIC DNA]</scope>
    <source>
        <strain evidence="3">CHO K1 cell line</strain>
    </source>
</reference>
<dbReference type="GO" id="GO:0031429">
    <property type="term" value="C:box H/ACA snoRNP complex"/>
    <property type="evidence" value="ECO:0007669"/>
    <property type="project" value="TreeGrafter"/>
</dbReference>
<dbReference type="GO" id="GO:1990481">
    <property type="term" value="P:mRNA pseudouridine synthesis"/>
    <property type="evidence" value="ECO:0007669"/>
    <property type="project" value="TreeGrafter"/>
</dbReference>
<dbReference type="GO" id="GO:0009982">
    <property type="term" value="F:pseudouridine synthase activity"/>
    <property type="evidence" value="ECO:0007669"/>
    <property type="project" value="TreeGrafter"/>
</dbReference>
<dbReference type="GO" id="GO:0003723">
    <property type="term" value="F:RNA binding"/>
    <property type="evidence" value="ECO:0007669"/>
    <property type="project" value="InterPro"/>
</dbReference>
<sequence>MTTAVISTCDHGIVVKIKWVIVKRDTYPRKWGLGPKASQKKMMIKQGLLDKHEKPPDNTPSTGKQDYIDNSDCGKKALVAEALQAPQLLKQ</sequence>
<evidence type="ECO:0000313" key="2">
    <source>
        <dbReference type="EMBL" id="EGW15261.1"/>
    </source>
</evidence>
<dbReference type="GO" id="GO:0031120">
    <property type="term" value="P:snRNA pseudouridine synthesis"/>
    <property type="evidence" value="ECO:0007669"/>
    <property type="project" value="TreeGrafter"/>
</dbReference>
<protein>
    <submittedName>
        <fullName evidence="2">H/ACA ribonucleoprotein complex subunit 4</fullName>
    </submittedName>
</protein>
<dbReference type="InParanoid" id="G3INT9"/>
<accession>G3INT9</accession>
<dbReference type="GO" id="GO:0031118">
    <property type="term" value="P:rRNA pseudouridine synthesis"/>
    <property type="evidence" value="ECO:0007669"/>
    <property type="project" value="TreeGrafter"/>
</dbReference>
<dbReference type="InterPro" id="IPR036974">
    <property type="entry name" value="PUA_sf"/>
</dbReference>
<evidence type="ECO:0000256" key="1">
    <source>
        <dbReference type="SAM" id="MobiDB-lite"/>
    </source>
</evidence>
<evidence type="ECO:0000313" key="3">
    <source>
        <dbReference type="Proteomes" id="UP000001075"/>
    </source>
</evidence>
<dbReference type="GO" id="GO:0000495">
    <property type="term" value="P:box H/ACA sno(s)RNA 3'-end processing"/>
    <property type="evidence" value="ECO:0007669"/>
    <property type="project" value="TreeGrafter"/>
</dbReference>
<dbReference type="EMBL" id="JH007320">
    <property type="protein sequence ID" value="EGW15261.1"/>
    <property type="molecule type" value="Genomic_DNA"/>
</dbReference>
<dbReference type="STRING" id="10029.G3INT9"/>
<dbReference type="PANTHER" id="PTHR23127:SF0">
    <property type="entry name" value="H_ACA RIBONUCLEOPROTEIN COMPLEX SUBUNIT DKC1"/>
    <property type="match status" value="1"/>
</dbReference>
<name>G3INT9_CRIGR</name>
<keyword evidence="2" id="KW-0687">Ribonucleoprotein</keyword>
<dbReference type="InterPro" id="IPR004802">
    <property type="entry name" value="tRNA_PsdUridine_synth_B_fam"/>
</dbReference>
<dbReference type="Gene3D" id="2.30.130.10">
    <property type="entry name" value="PUA domain"/>
    <property type="match status" value="1"/>
</dbReference>
<proteinExistence type="predicted"/>
<gene>
    <name evidence="2" type="ORF">I79_025628</name>
</gene>
<feature type="region of interest" description="Disordered" evidence="1">
    <location>
        <begin position="46"/>
        <end position="69"/>
    </location>
</feature>
<dbReference type="Proteomes" id="UP000001075">
    <property type="component" value="Unassembled WGS sequence"/>
</dbReference>
<dbReference type="PANTHER" id="PTHR23127">
    <property type="entry name" value="CENTROMERE/MICROTUBULE BINDING PROTEIN CBF5"/>
    <property type="match status" value="1"/>
</dbReference>